<evidence type="ECO:0000256" key="3">
    <source>
        <dbReference type="ARBA" id="ARBA00022729"/>
    </source>
</evidence>
<comment type="caution">
    <text evidence="9">The sequence shown here is derived from an EMBL/GenBank/DDBJ whole genome shotgun (WGS) entry which is preliminary data.</text>
</comment>
<dbReference type="CDD" id="cd08977">
    <property type="entry name" value="SusD"/>
    <property type="match status" value="1"/>
</dbReference>
<dbReference type="InterPro" id="IPR011990">
    <property type="entry name" value="TPR-like_helical_dom_sf"/>
</dbReference>
<dbReference type="Proteomes" id="UP000240708">
    <property type="component" value="Unassembled WGS sequence"/>
</dbReference>
<dbReference type="InterPro" id="IPR033985">
    <property type="entry name" value="SusD-like_N"/>
</dbReference>
<accession>A0A2P8DX00</accession>
<dbReference type="PROSITE" id="PS51257">
    <property type="entry name" value="PROKAR_LIPOPROTEIN"/>
    <property type="match status" value="1"/>
</dbReference>
<comment type="similarity">
    <text evidence="2">Belongs to the SusD family.</text>
</comment>
<dbReference type="Pfam" id="PF14322">
    <property type="entry name" value="SusD-like_3"/>
    <property type="match status" value="1"/>
</dbReference>
<dbReference type="GO" id="GO:0009279">
    <property type="term" value="C:cell outer membrane"/>
    <property type="evidence" value="ECO:0007669"/>
    <property type="project" value="UniProtKB-SubCell"/>
</dbReference>
<organism evidence="9 10">
    <name type="scientific">Cecembia rubra</name>
    <dbReference type="NCBI Taxonomy" id="1485585"/>
    <lineage>
        <taxon>Bacteria</taxon>
        <taxon>Pseudomonadati</taxon>
        <taxon>Bacteroidota</taxon>
        <taxon>Cytophagia</taxon>
        <taxon>Cytophagales</taxon>
        <taxon>Cyclobacteriaceae</taxon>
        <taxon>Cecembia</taxon>
    </lineage>
</organism>
<reference evidence="9 10" key="1">
    <citation type="submission" date="2018-03" db="EMBL/GenBank/DDBJ databases">
        <title>Genomic Encyclopedia of Archaeal and Bacterial Type Strains, Phase II (KMG-II): from individual species to whole genera.</title>
        <authorList>
            <person name="Goeker M."/>
        </authorList>
    </citation>
    <scope>NUCLEOTIDE SEQUENCE [LARGE SCALE GENOMIC DNA]</scope>
    <source>
        <strain evidence="9 10">DSM 28057</strain>
    </source>
</reference>
<dbReference type="EMBL" id="PYGF01000012">
    <property type="protein sequence ID" value="PSL01743.1"/>
    <property type="molecule type" value="Genomic_DNA"/>
</dbReference>
<proteinExistence type="inferred from homology"/>
<evidence type="ECO:0000256" key="5">
    <source>
        <dbReference type="ARBA" id="ARBA00023237"/>
    </source>
</evidence>
<feature type="chain" id="PRO_5015165928" evidence="6">
    <location>
        <begin position="20"/>
        <end position="510"/>
    </location>
</feature>
<name>A0A2P8DX00_9BACT</name>
<protein>
    <submittedName>
        <fullName evidence="9">Putative outer membrane starch-binding protein</fullName>
    </submittedName>
</protein>
<sequence length="510" mass="56088">MKKISVNNIKLAISALLFALVSSSCDVTDLSPANLIPDSDAFATAARVESVVLGVYESAQQGFYLGSAGQAGRGYPFGAANTQQGDMRGEDMYNDQLFYEVTYIAAHTPFSANNNGMWISIYRMVNRANIVLENIETALENGVITQEQRDIYRGEMLFLRALGHHELLIHFSRPYMDNPDAPGVPYRTVAINDVPLVPANEGLGRTTVGEDYAQLLADLNEAEGLLPLSRNYNRVRRGAVIGLKSRIKLHMGDWQGVLDEYNKLVGTYALTDSPVTPFRTVNSTENIFSFVNTPESNPGVNGALPSMYGNPARGARGLVKVSPLIWRSNIWHPEDLRRSELTDRNAGGIYTLKYPDALTRTDPNPILRFAEVVLNAAEAHARLGNNANAIQLLNSIRDRALPATVPSFSSADFASVDALLTAIFNERRIEFLGEGRRWADIHRLSGEGRMAGIPAKATSRSITSLDFYTTDRAIPTDHSLPYSSNLFIWPIPIDEILNNSGTPIPQNPGY</sequence>
<feature type="domain" description="RagB/SusD" evidence="7">
    <location>
        <begin position="341"/>
        <end position="510"/>
    </location>
</feature>
<keyword evidence="4" id="KW-0472">Membrane</keyword>
<dbReference type="SUPFAM" id="SSF48452">
    <property type="entry name" value="TPR-like"/>
    <property type="match status" value="1"/>
</dbReference>
<feature type="signal peptide" evidence="6">
    <location>
        <begin position="1"/>
        <end position="19"/>
    </location>
</feature>
<evidence type="ECO:0000313" key="10">
    <source>
        <dbReference type="Proteomes" id="UP000240708"/>
    </source>
</evidence>
<comment type="subcellular location">
    <subcellularLocation>
        <location evidence="1">Cell outer membrane</location>
    </subcellularLocation>
</comment>
<dbReference type="Gene3D" id="1.25.40.390">
    <property type="match status" value="1"/>
</dbReference>
<evidence type="ECO:0000313" key="9">
    <source>
        <dbReference type="EMBL" id="PSL01743.1"/>
    </source>
</evidence>
<evidence type="ECO:0000256" key="1">
    <source>
        <dbReference type="ARBA" id="ARBA00004442"/>
    </source>
</evidence>
<keyword evidence="5" id="KW-0998">Cell outer membrane</keyword>
<dbReference type="InterPro" id="IPR012944">
    <property type="entry name" value="SusD_RagB_dom"/>
</dbReference>
<evidence type="ECO:0000256" key="2">
    <source>
        <dbReference type="ARBA" id="ARBA00006275"/>
    </source>
</evidence>
<keyword evidence="3 6" id="KW-0732">Signal</keyword>
<dbReference type="RefSeq" id="WP_106568573.1">
    <property type="nucleotide sequence ID" value="NZ_PYGF01000012.1"/>
</dbReference>
<dbReference type="AlphaFoldDB" id="A0A2P8DX00"/>
<dbReference type="Pfam" id="PF07980">
    <property type="entry name" value="SusD_RagB"/>
    <property type="match status" value="1"/>
</dbReference>
<dbReference type="OrthoDB" id="9792139at2"/>
<keyword evidence="10" id="KW-1185">Reference proteome</keyword>
<evidence type="ECO:0000259" key="7">
    <source>
        <dbReference type="Pfam" id="PF07980"/>
    </source>
</evidence>
<gene>
    <name evidence="9" type="ORF">CLV48_11286</name>
</gene>
<evidence type="ECO:0000259" key="8">
    <source>
        <dbReference type="Pfam" id="PF14322"/>
    </source>
</evidence>
<evidence type="ECO:0000256" key="6">
    <source>
        <dbReference type="SAM" id="SignalP"/>
    </source>
</evidence>
<evidence type="ECO:0000256" key="4">
    <source>
        <dbReference type="ARBA" id="ARBA00023136"/>
    </source>
</evidence>
<feature type="domain" description="SusD-like N-terminal" evidence="8">
    <location>
        <begin position="99"/>
        <end position="249"/>
    </location>
</feature>